<dbReference type="STRING" id="1123404.SAMN02745784_00781"/>
<name>A0A1M4TP17_9FIRM</name>
<dbReference type="PROSITE" id="PS50983">
    <property type="entry name" value="FE_B12_PBP"/>
    <property type="match status" value="1"/>
</dbReference>
<comment type="similarity">
    <text evidence="1">Belongs to the bacterial solute-binding protein 8 family.</text>
</comment>
<dbReference type="Gene3D" id="3.40.50.1980">
    <property type="entry name" value="Nitrogenase molybdenum iron protein domain"/>
    <property type="match status" value="2"/>
</dbReference>
<evidence type="ECO:0000313" key="4">
    <source>
        <dbReference type="Proteomes" id="UP000184114"/>
    </source>
</evidence>
<evidence type="ECO:0000259" key="2">
    <source>
        <dbReference type="PROSITE" id="PS50983"/>
    </source>
</evidence>
<dbReference type="EMBL" id="FQTY01000002">
    <property type="protein sequence ID" value="SHE46240.1"/>
    <property type="molecule type" value="Genomic_DNA"/>
</dbReference>
<dbReference type="Gene3D" id="1.20.58.2180">
    <property type="match status" value="1"/>
</dbReference>
<dbReference type="PANTHER" id="PTHR30535:SF34">
    <property type="entry name" value="MOLYBDATE-BINDING PROTEIN MOLA"/>
    <property type="match status" value="1"/>
</dbReference>
<dbReference type="SUPFAM" id="SSF53807">
    <property type="entry name" value="Helical backbone' metal receptor"/>
    <property type="match status" value="1"/>
</dbReference>
<protein>
    <submittedName>
        <fullName evidence="3">Iron complex transport system substrate-binding protein</fullName>
    </submittedName>
</protein>
<dbReference type="GeneID" id="90996377"/>
<dbReference type="Pfam" id="PF01497">
    <property type="entry name" value="Peripla_BP_2"/>
    <property type="match status" value="1"/>
</dbReference>
<dbReference type="Proteomes" id="UP000184114">
    <property type="component" value="Unassembled WGS sequence"/>
</dbReference>
<dbReference type="AlphaFoldDB" id="A0A1M4TP17"/>
<dbReference type="RefSeq" id="WP_084725137.1">
    <property type="nucleotide sequence ID" value="NZ_FQTY01000002.1"/>
</dbReference>
<evidence type="ECO:0000313" key="3">
    <source>
        <dbReference type="EMBL" id="SHE46240.1"/>
    </source>
</evidence>
<gene>
    <name evidence="3" type="ORF">SAMN02745784_00781</name>
</gene>
<dbReference type="InterPro" id="IPR002491">
    <property type="entry name" value="ABC_transptr_periplasmic_BD"/>
</dbReference>
<evidence type="ECO:0000256" key="1">
    <source>
        <dbReference type="ARBA" id="ARBA00008814"/>
    </source>
</evidence>
<keyword evidence="4" id="KW-1185">Reference proteome</keyword>
<accession>A0A1M4TP17</accession>
<dbReference type="PROSITE" id="PS51257">
    <property type="entry name" value="PROKAR_LIPOPROTEIN"/>
    <property type="match status" value="1"/>
</dbReference>
<dbReference type="PANTHER" id="PTHR30535">
    <property type="entry name" value="VITAMIN B12-BINDING PROTEIN"/>
    <property type="match status" value="1"/>
</dbReference>
<proteinExistence type="inferred from homology"/>
<dbReference type="InterPro" id="IPR050902">
    <property type="entry name" value="ABC_Transporter_SBP"/>
</dbReference>
<organism evidence="3 4">
    <name type="scientific">Tissierella praeacuta DSM 18095</name>
    <dbReference type="NCBI Taxonomy" id="1123404"/>
    <lineage>
        <taxon>Bacteria</taxon>
        <taxon>Bacillati</taxon>
        <taxon>Bacillota</taxon>
        <taxon>Tissierellia</taxon>
        <taxon>Tissierellales</taxon>
        <taxon>Tissierellaceae</taxon>
        <taxon>Tissierella</taxon>
    </lineage>
</organism>
<feature type="domain" description="Fe/B12 periplasmic-binding" evidence="2">
    <location>
        <begin position="70"/>
        <end position="344"/>
    </location>
</feature>
<sequence>MKKLKNIFAIILSLCMIMSIFVGCENKKIDSTMDENQTTQVKQGKDDKVEGRVITDQVGHEIVLPDKIDRVVISSLWPLPSVYCLFQGSAEKLVGIHPASKSAAVYSLLPKIAPEIKDVETSFIQNGEMNVEELLKLKPDIVLGSNAAEYEMVTKANIPYVQFVANPKGDGNAIESVGAWLKLLGQIFDKEDRAETIMNEGYEVLEQVQTVVNEIKEDEKVRALIIFKYGEGKLMVAGKGHFGDFWLNQTGAINLAEEIEGIKEVNMEQIYTWNPDKIYLTNFTSYMPEDFYNNIIEGHDWSGVKAVQDKEVYKIPLGMYRWYPPSSDTPLMLKWLAQKNYPKLFEDMDIYEEVRKYYNEFYEMDLDIKEIEKIFMPSREAAKGV</sequence>
<dbReference type="GO" id="GO:0071281">
    <property type="term" value="P:cellular response to iron ion"/>
    <property type="evidence" value="ECO:0007669"/>
    <property type="project" value="TreeGrafter"/>
</dbReference>
<reference evidence="4" key="1">
    <citation type="submission" date="2016-11" db="EMBL/GenBank/DDBJ databases">
        <authorList>
            <person name="Varghese N."/>
            <person name="Submissions S."/>
        </authorList>
    </citation>
    <scope>NUCLEOTIDE SEQUENCE [LARGE SCALE GENOMIC DNA]</scope>
    <source>
        <strain evidence="4">DSM 18095</strain>
    </source>
</reference>